<feature type="compositionally biased region" description="Pro residues" evidence="1">
    <location>
        <begin position="144"/>
        <end position="153"/>
    </location>
</feature>
<proteinExistence type="predicted"/>
<accession>A0A1G2K9Q1</accession>
<organism evidence="2 3">
    <name type="scientific">Candidatus Sungbacteria bacterium RIFCSPHIGHO2_01_FULL_47_32</name>
    <dbReference type="NCBI Taxonomy" id="1802264"/>
    <lineage>
        <taxon>Bacteria</taxon>
        <taxon>Candidatus Sungiibacteriota</taxon>
    </lineage>
</organism>
<dbReference type="EMBL" id="MHQC01000014">
    <property type="protein sequence ID" value="OGZ95271.1"/>
    <property type="molecule type" value="Genomic_DNA"/>
</dbReference>
<evidence type="ECO:0000313" key="2">
    <source>
        <dbReference type="EMBL" id="OGZ95271.1"/>
    </source>
</evidence>
<name>A0A1G2K9Q1_9BACT</name>
<evidence type="ECO:0000256" key="1">
    <source>
        <dbReference type="SAM" id="MobiDB-lite"/>
    </source>
</evidence>
<gene>
    <name evidence="2" type="ORF">A2633_06125</name>
</gene>
<protein>
    <submittedName>
        <fullName evidence="2">Uncharacterized protein</fullName>
    </submittedName>
</protein>
<sequence>MNWTRSYQGGFFVCLQKIADVLNCFCKFFEKGRPMEVLVFAPGDRIYGFSPMAIESYDTKKMVLGRNSDGLKITIEVAENNNSLDNDQFPPRIKMTMEYHDVRGREMIDLSYGRMLDLAQYGKLNTIIIFEELANRTSTVQSFPPHPLGPPLTRPINLESKPSGS</sequence>
<feature type="region of interest" description="Disordered" evidence="1">
    <location>
        <begin position="139"/>
        <end position="165"/>
    </location>
</feature>
<dbReference type="AlphaFoldDB" id="A0A1G2K9Q1"/>
<evidence type="ECO:0000313" key="3">
    <source>
        <dbReference type="Proteomes" id="UP000177152"/>
    </source>
</evidence>
<comment type="caution">
    <text evidence="2">The sequence shown here is derived from an EMBL/GenBank/DDBJ whole genome shotgun (WGS) entry which is preliminary data.</text>
</comment>
<dbReference type="Proteomes" id="UP000177152">
    <property type="component" value="Unassembled WGS sequence"/>
</dbReference>
<reference evidence="2 3" key="1">
    <citation type="journal article" date="2016" name="Nat. Commun.">
        <title>Thousands of microbial genomes shed light on interconnected biogeochemical processes in an aquifer system.</title>
        <authorList>
            <person name="Anantharaman K."/>
            <person name="Brown C.T."/>
            <person name="Hug L.A."/>
            <person name="Sharon I."/>
            <person name="Castelle C.J."/>
            <person name="Probst A.J."/>
            <person name="Thomas B.C."/>
            <person name="Singh A."/>
            <person name="Wilkins M.J."/>
            <person name="Karaoz U."/>
            <person name="Brodie E.L."/>
            <person name="Williams K.H."/>
            <person name="Hubbard S.S."/>
            <person name="Banfield J.F."/>
        </authorList>
    </citation>
    <scope>NUCLEOTIDE SEQUENCE [LARGE SCALE GENOMIC DNA]</scope>
</reference>